<protein>
    <recommendedName>
        <fullName evidence="1">Sulfatase-modifying factor enzyme-like domain-containing protein</fullName>
    </recommendedName>
</protein>
<keyword evidence="3" id="KW-1185">Reference proteome</keyword>
<dbReference type="SUPFAM" id="SSF56436">
    <property type="entry name" value="C-type lectin-like"/>
    <property type="match status" value="1"/>
</dbReference>
<dbReference type="OrthoDB" id="9811352at2"/>
<dbReference type="Gene3D" id="3.90.1580.10">
    <property type="entry name" value="paralog of FGE (formylglycine-generating enzyme)"/>
    <property type="match status" value="1"/>
</dbReference>
<dbReference type="InterPro" id="IPR042095">
    <property type="entry name" value="SUMF_sf"/>
</dbReference>
<dbReference type="GO" id="GO:0061630">
    <property type="term" value="F:ubiquitin protein ligase activity"/>
    <property type="evidence" value="ECO:0007669"/>
    <property type="project" value="TreeGrafter"/>
</dbReference>
<dbReference type="InterPro" id="IPR050952">
    <property type="entry name" value="TRIM-NHL_E3_ligases"/>
</dbReference>
<accession>A0A3N6PDQ7</accession>
<dbReference type="InterPro" id="IPR011042">
    <property type="entry name" value="6-blade_b-propeller_TolB-like"/>
</dbReference>
<dbReference type="PANTHER" id="PTHR24104">
    <property type="entry name" value="E3 UBIQUITIN-PROTEIN LIGASE NHLRC1-RELATED"/>
    <property type="match status" value="1"/>
</dbReference>
<dbReference type="InterPro" id="IPR005532">
    <property type="entry name" value="SUMF_dom"/>
</dbReference>
<comment type="caution">
    <text evidence="2">The sequence shown here is derived from an EMBL/GenBank/DDBJ whole genome shotgun (WGS) entry which is preliminary data.</text>
</comment>
<proteinExistence type="predicted"/>
<dbReference type="Pfam" id="PF03781">
    <property type="entry name" value="FGE-sulfatase"/>
    <property type="match status" value="1"/>
</dbReference>
<dbReference type="AlphaFoldDB" id="A0A3N6PDQ7"/>
<dbReference type="InterPro" id="IPR016187">
    <property type="entry name" value="CTDL_fold"/>
</dbReference>
<feature type="domain" description="Sulfatase-modifying factor enzyme-like" evidence="1">
    <location>
        <begin position="8"/>
        <end position="61"/>
    </location>
</feature>
<dbReference type="Proteomes" id="UP000269154">
    <property type="component" value="Unassembled WGS sequence"/>
</dbReference>
<dbReference type="GO" id="GO:0000209">
    <property type="term" value="P:protein polyubiquitination"/>
    <property type="evidence" value="ECO:0007669"/>
    <property type="project" value="TreeGrafter"/>
</dbReference>
<evidence type="ECO:0000313" key="3">
    <source>
        <dbReference type="Proteomes" id="UP000269154"/>
    </source>
</evidence>
<dbReference type="GO" id="GO:0008270">
    <property type="term" value="F:zinc ion binding"/>
    <property type="evidence" value="ECO:0007669"/>
    <property type="project" value="UniProtKB-KW"/>
</dbReference>
<sequence>MGNGVILEMVYIPGGSFIMGSPESEKRRFHTESPQHQVILQPFYMSKYPITQDQYLAIMGKNPSYFKGGNRPFENGITSRDFPTPCSLFPVLCSLFSVPHYLLKMKNSPNINPNQNPEKQPQMLNPNGAKIILGTPSSDSLVVPLAPSPTTMFGPRGACLISETGPLWVADTGHHRLLGWRKFPEIDTQPADWVIGQSDFSQEGQNANGTTTAATVSVPTGICACGEGLAVADAWNHRVLIWKQLPEDNNVPADIVLGQADFSQNESNRGQPETAADRMHWPYGVVYHQGKLWVADTGNRRVLMWHQLPEVNGQPADLVLGQANMSFRDENGGSEATAASMRWPHAITFWGNNVPQQYGDRLIVTDAGNNRVMIWDAIPTENNQPCSVVLGQSQFNTVQLNQGVYFPSAASLSMPYGVAAVANWLIVADTANSRLLGWRDTVDIGTPAVALIGQSDFQSKGENALSLYPTRQSLCWPYGISVCGNTAVIADSGNNRVLLWSLNQDLRKDTIYSTY</sequence>
<evidence type="ECO:0000259" key="1">
    <source>
        <dbReference type="Pfam" id="PF03781"/>
    </source>
</evidence>
<dbReference type="RefSeq" id="WP_124143312.1">
    <property type="nucleotide sequence ID" value="NZ_CAWOKI010000332.1"/>
</dbReference>
<dbReference type="EMBL" id="RCBY01000046">
    <property type="protein sequence ID" value="RQH45450.1"/>
    <property type="molecule type" value="Genomic_DNA"/>
</dbReference>
<dbReference type="SUPFAM" id="SSF101898">
    <property type="entry name" value="NHL repeat"/>
    <property type="match status" value="1"/>
</dbReference>
<evidence type="ECO:0000313" key="2">
    <source>
        <dbReference type="EMBL" id="RQH45450.1"/>
    </source>
</evidence>
<organism evidence="2 3">
    <name type="scientific">Okeania hirsuta</name>
    <dbReference type="NCBI Taxonomy" id="1458930"/>
    <lineage>
        <taxon>Bacteria</taxon>
        <taxon>Bacillati</taxon>
        <taxon>Cyanobacteriota</taxon>
        <taxon>Cyanophyceae</taxon>
        <taxon>Oscillatoriophycideae</taxon>
        <taxon>Oscillatoriales</taxon>
        <taxon>Microcoleaceae</taxon>
        <taxon>Okeania</taxon>
    </lineage>
</organism>
<gene>
    <name evidence="2" type="ORF">D5R40_10715</name>
</gene>
<reference evidence="2 3" key="1">
    <citation type="journal article" date="2018" name="ACS Chem. Biol.">
        <title>Ketoreductase domain dysfunction expands chemodiversity: malyngamide biosynthesis in the cyanobacterium Okeania hirsuta.</title>
        <authorList>
            <person name="Moss N.A."/>
            <person name="Leao T."/>
            <person name="Rankin M."/>
            <person name="McCullough T.M."/>
            <person name="Qu P."/>
            <person name="Korobeynikov A."/>
            <person name="Smith J.L."/>
            <person name="Gerwick L."/>
            <person name="Gerwick W.H."/>
        </authorList>
    </citation>
    <scope>NUCLEOTIDE SEQUENCE [LARGE SCALE GENOMIC DNA]</scope>
    <source>
        <strain evidence="2 3">PAB10Feb10-1</strain>
    </source>
</reference>
<dbReference type="GO" id="GO:0043161">
    <property type="term" value="P:proteasome-mediated ubiquitin-dependent protein catabolic process"/>
    <property type="evidence" value="ECO:0007669"/>
    <property type="project" value="TreeGrafter"/>
</dbReference>
<name>A0A3N6PDQ7_9CYAN</name>
<dbReference type="Gene3D" id="2.120.10.30">
    <property type="entry name" value="TolB, C-terminal domain"/>
    <property type="match status" value="1"/>
</dbReference>
<dbReference type="PANTHER" id="PTHR24104:SF25">
    <property type="entry name" value="PROTEIN LIN-41"/>
    <property type="match status" value="1"/>
</dbReference>